<organism evidence="2 3">
    <name type="scientific">Liquorilactobacillus ghanensis DSM 18630</name>
    <dbReference type="NCBI Taxonomy" id="1423750"/>
    <lineage>
        <taxon>Bacteria</taxon>
        <taxon>Bacillati</taxon>
        <taxon>Bacillota</taxon>
        <taxon>Bacilli</taxon>
        <taxon>Lactobacillales</taxon>
        <taxon>Lactobacillaceae</taxon>
        <taxon>Liquorilactobacillus</taxon>
    </lineage>
</organism>
<dbReference type="AlphaFoldDB" id="A0A0R1VID4"/>
<dbReference type="Pfam" id="PF14393">
    <property type="entry name" value="DUF4422"/>
    <property type="match status" value="1"/>
</dbReference>
<dbReference type="STRING" id="1423750.FC89_GL001726"/>
<name>A0A0R1VID4_9LACO</name>
<reference evidence="2 3" key="1">
    <citation type="journal article" date="2015" name="Genome Announc.">
        <title>Expanding the biotechnology potential of lactobacilli through comparative genomics of 213 strains and associated genera.</title>
        <authorList>
            <person name="Sun Z."/>
            <person name="Harris H.M."/>
            <person name="McCann A."/>
            <person name="Guo C."/>
            <person name="Argimon S."/>
            <person name="Zhang W."/>
            <person name="Yang X."/>
            <person name="Jeffery I.B."/>
            <person name="Cooney J.C."/>
            <person name="Kagawa T.F."/>
            <person name="Liu W."/>
            <person name="Song Y."/>
            <person name="Salvetti E."/>
            <person name="Wrobel A."/>
            <person name="Rasinkangas P."/>
            <person name="Parkhill J."/>
            <person name="Rea M.C."/>
            <person name="O'Sullivan O."/>
            <person name="Ritari J."/>
            <person name="Douillard F.P."/>
            <person name="Paul Ross R."/>
            <person name="Yang R."/>
            <person name="Briner A.E."/>
            <person name="Felis G.E."/>
            <person name="de Vos W.M."/>
            <person name="Barrangou R."/>
            <person name="Klaenhammer T.R."/>
            <person name="Caufield P.W."/>
            <person name="Cui Y."/>
            <person name="Zhang H."/>
            <person name="O'Toole P.W."/>
        </authorList>
    </citation>
    <scope>NUCLEOTIDE SEQUENCE [LARGE SCALE GENOMIC DNA]</scope>
    <source>
        <strain evidence="2 3">DSM 18630</strain>
    </source>
</reference>
<dbReference type="PATRIC" id="fig|1423750.3.peg.1771"/>
<accession>A0A0R1VID4</accession>
<keyword evidence="3" id="KW-1185">Reference proteome</keyword>
<proteinExistence type="predicted"/>
<dbReference type="EMBL" id="AZGB01000022">
    <property type="protein sequence ID" value="KRM05255.1"/>
    <property type="molecule type" value="Genomic_DNA"/>
</dbReference>
<dbReference type="Proteomes" id="UP000051451">
    <property type="component" value="Unassembled WGS sequence"/>
</dbReference>
<sequence length="271" mass="32188">MKSEIYIISHKNLKLPHNELYYPLQVGKKFFRYSGYLQDDTGNNIAAKNPHYCELTGQYWAWKNRSADVQGIVHYRRFFANNLGRNQVVVQQPFKFILETSFLQQLLDEHQLILPPKQTFLEPNLWLHYCFQHQAAGIKAVRLVIKNSFPTYLAAFDQVMFHQRSAHMYNMLITRRNLFAAYSSWLFAVLAETEKILDIRSFSAYEQRVFGFLSEFLLNVWVEKNKIDIVEIPLVFTEHRNYFNEAVQFVQRRLHQNKAETNLSIKSSKFY</sequence>
<evidence type="ECO:0000313" key="3">
    <source>
        <dbReference type="Proteomes" id="UP000051451"/>
    </source>
</evidence>
<gene>
    <name evidence="2" type="ORF">FC89_GL001726</name>
</gene>
<evidence type="ECO:0000259" key="1">
    <source>
        <dbReference type="Pfam" id="PF14393"/>
    </source>
</evidence>
<dbReference type="RefSeq" id="WP_162258278.1">
    <property type="nucleotide sequence ID" value="NZ_AZGB01000022.1"/>
</dbReference>
<dbReference type="InterPro" id="IPR025536">
    <property type="entry name" value="DUF4422"/>
</dbReference>
<comment type="caution">
    <text evidence="2">The sequence shown here is derived from an EMBL/GenBank/DDBJ whole genome shotgun (WGS) entry which is preliminary data.</text>
</comment>
<dbReference type="GeneID" id="98319587"/>
<feature type="domain" description="DUF4422" evidence="1">
    <location>
        <begin position="5"/>
        <end position="226"/>
    </location>
</feature>
<evidence type="ECO:0000313" key="2">
    <source>
        <dbReference type="EMBL" id="KRM05255.1"/>
    </source>
</evidence>
<protein>
    <submittedName>
        <fullName evidence="2">Capsular biosynthesis protein</fullName>
    </submittedName>
</protein>